<dbReference type="InterPro" id="IPR025405">
    <property type="entry name" value="DUF4131"/>
</dbReference>
<keyword evidence="9" id="KW-1185">Reference proteome</keyword>
<evidence type="ECO:0000256" key="3">
    <source>
        <dbReference type="ARBA" id="ARBA00022692"/>
    </source>
</evidence>
<evidence type="ECO:0000256" key="4">
    <source>
        <dbReference type="ARBA" id="ARBA00022989"/>
    </source>
</evidence>
<dbReference type="GO" id="GO:0030420">
    <property type="term" value="P:establishment of competence for transformation"/>
    <property type="evidence" value="ECO:0007669"/>
    <property type="project" value="InterPro"/>
</dbReference>
<keyword evidence="4 6" id="KW-1133">Transmembrane helix</keyword>
<feature type="transmembrane region" description="Helical" evidence="6">
    <location>
        <begin position="417"/>
        <end position="437"/>
    </location>
</feature>
<dbReference type="InterPro" id="IPR036866">
    <property type="entry name" value="RibonucZ/Hydroxyglut_hydro"/>
</dbReference>
<keyword evidence="5 6" id="KW-0472">Membrane</keyword>
<accession>A0A4R1EZF6</accession>
<protein>
    <submittedName>
        <fullName evidence="8">Competence protein ComEC</fullName>
    </submittedName>
</protein>
<name>A0A4R1EZF6_9GAMM</name>
<evidence type="ECO:0000313" key="9">
    <source>
        <dbReference type="Proteomes" id="UP000294887"/>
    </source>
</evidence>
<dbReference type="InterPro" id="IPR004797">
    <property type="entry name" value="Competence_ComEC/Rec2"/>
</dbReference>
<reference evidence="8 9" key="1">
    <citation type="submission" date="2019-03" db="EMBL/GenBank/DDBJ databases">
        <title>Genomic Encyclopedia of Type Strains, Phase IV (KMG-IV): sequencing the most valuable type-strain genomes for metagenomic binning, comparative biology and taxonomic classification.</title>
        <authorList>
            <person name="Goeker M."/>
        </authorList>
    </citation>
    <scope>NUCLEOTIDE SEQUENCE [LARGE SCALE GENOMIC DNA]</scope>
    <source>
        <strain evidence="8 9">DSM 24830</strain>
    </source>
</reference>
<evidence type="ECO:0000256" key="2">
    <source>
        <dbReference type="ARBA" id="ARBA00022475"/>
    </source>
</evidence>
<dbReference type="Gene3D" id="3.60.15.10">
    <property type="entry name" value="Ribonuclease Z/Hydroxyacylglutathione hydrolase-like"/>
    <property type="match status" value="1"/>
</dbReference>
<organism evidence="8 9">
    <name type="scientific">Cocleimonas flava</name>
    <dbReference type="NCBI Taxonomy" id="634765"/>
    <lineage>
        <taxon>Bacteria</taxon>
        <taxon>Pseudomonadati</taxon>
        <taxon>Pseudomonadota</taxon>
        <taxon>Gammaproteobacteria</taxon>
        <taxon>Thiotrichales</taxon>
        <taxon>Thiotrichaceae</taxon>
        <taxon>Cocleimonas</taxon>
    </lineage>
</organism>
<dbReference type="SUPFAM" id="SSF56281">
    <property type="entry name" value="Metallo-hydrolase/oxidoreductase"/>
    <property type="match status" value="1"/>
</dbReference>
<dbReference type="NCBIfam" id="TIGR00361">
    <property type="entry name" value="ComEC_Rec2"/>
    <property type="match status" value="1"/>
</dbReference>
<dbReference type="InterPro" id="IPR004477">
    <property type="entry name" value="ComEC_N"/>
</dbReference>
<evidence type="ECO:0000256" key="6">
    <source>
        <dbReference type="SAM" id="Phobius"/>
    </source>
</evidence>
<dbReference type="InterPro" id="IPR035681">
    <property type="entry name" value="ComA-like_MBL"/>
</dbReference>
<feature type="transmembrane region" description="Helical" evidence="6">
    <location>
        <begin position="372"/>
        <end position="405"/>
    </location>
</feature>
<feature type="transmembrane region" description="Helical" evidence="6">
    <location>
        <begin position="320"/>
        <end position="343"/>
    </location>
</feature>
<keyword evidence="3 6" id="KW-0812">Transmembrane</keyword>
<evidence type="ECO:0000256" key="5">
    <source>
        <dbReference type="ARBA" id="ARBA00023136"/>
    </source>
</evidence>
<feature type="domain" description="Metallo-beta-lactamase" evidence="7">
    <location>
        <begin position="565"/>
        <end position="752"/>
    </location>
</feature>
<keyword evidence="2" id="KW-1003">Cell membrane</keyword>
<sequence length="809" mass="90331">MRIYSILFLLGTVTLQFFQTIPNSLVSISTFLYVLLPMSLALIIVLLLPYFKGYKSFNQNKYTHSLITALKSVIVFLFGFSIAAYAAHTQINNRLPSQLQGQEILLEGKIHDIPNSTDEGVRFIFKVENAELINNTTRLNDSEATSQTIVQKNINTPLDFKGNVRLGWFRHHQLLNAGEKWQFVVRLKQPNGFLNPGGFDYEKWLFTERIRATGYVRKSLTLNKRIAPSAWYSINRLRQNIHETIQSNVENKTSAAVLSALTVAVRTKLDDRQWELLQQSGTSHLIAISGLHIALLASFAFLPIMLLWRLFPRLNEWVPVRIAGSIVGVVFALIYAMLAGFTLPTQRALLMVVIGVWGLNSRKNYDSSTVLAVALILVLLLDPLAAMTISFWLSFMAVAIILFFIKRQQQKPRWMMVKLQLLISLAMLPLTILFFGTASLTSPVANLFAIPWVSLVVVPLSLVALILMPISGVLSDTLFKIAAVAIDYLFKGLELVDGTILSNFHPSEIPTVYLTLSFMGLLFIFLPKGFPARWLGAVLIIPAVLFSPAKTSDGEFSYTMLDVGQGMASVIQTKSHTLVYDTGARASNNFDIGKLVVIPYLRAKGITKVDTLLISHEDIDHRGGAKYIYDNIPVSSVVSSDPTVLDKVKIDACEMGKKWRWDNVDFEILSPPAVYPENDNNRSCVLRVSNAYHTLLITGDIQQLAENNLLETAPQKLHADVMTVPHHGSKTSSSIAFIEAVSPDIALITAGYRSRFGHPKAEIEKRYQSRGVTLMNTVDHGAILISFPANEGEIKTNSYRLTNRGFWSR</sequence>
<feature type="transmembrane region" description="Helical" evidence="6">
    <location>
        <begin position="30"/>
        <end position="51"/>
    </location>
</feature>
<feature type="transmembrane region" description="Helical" evidence="6">
    <location>
        <begin position="63"/>
        <end position="87"/>
    </location>
</feature>
<dbReference type="InterPro" id="IPR001279">
    <property type="entry name" value="Metallo-B-lactamas"/>
</dbReference>
<comment type="subcellular location">
    <subcellularLocation>
        <location evidence="1">Cell membrane</location>
        <topology evidence="1">Multi-pass membrane protein</topology>
    </subcellularLocation>
</comment>
<evidence type="ECO:0000259" key="7">
    <source>
        <dbReference type="SMART" id="SM00849"/>
    </source>
</evidence>
<proteinExistence type="predicted"/>
<dbReference type="Pfam" id="PF13567">
    <property type="entry name" value="DUF4131"/>
    <property type="match status" value="1"/>
</dbReference>
<dbReference type="NCBIfam" id="TIGR00360">
    <property type="entry name" value="ComEC_N-term"/>
    <property type="match status" value="1"/>
</dbReference>
<dbReference type="EMBL" id="SMFQ01000003">
    <property type="protein sequence ID" value="TCJ87296.1"/>
    <property type="molecule type" value="Genomic_DNA"/>
</dbReference>
<evidence type="ECO:0000256" key="1">
    <source>
        <dbReference type="ARBA" id="ARBA00004651"/>
    </source>
</evidence>
<feature type="transmembrane region" description="Helical" evidence="6">
    <location>
        <begin position="285"/>
        <end position="308"/>
    </location>
</feature>
<comment type="caution">
    <text evidence="8">The sequence shown here is derived from an EMBL/GenBank/DDBJ whole genome shotgun (WGS) entry which is preliminary data.</text>
</comment>
<dbReference type="OrthoDB" id="9761531at2"/>
<dbReference type="Pfam" id="PF00753">
    <property type="entry name" value="Lactamase_B"/>
    <property type="match status" value="1"/>
</dbReference>
<dbReference type="SMART" id="SM00849">
    <property type="entry name" value="Lactamase_B"/>
    <property type="match status" value="1"/>
</dbReference>
<dbReference type="Pfam" id="PF03772">
    <property type="entry name" value="Competence"/>
    <property type="match status" value="1"/>
</dbReference>
<dbReference type="Proteomes" id="UP000294887">
    <property type="component" value="Unassembled WGS sequence"/>
</dbReference>
<gene>
    <name evidence="8" type="ORF">EV695_1804</name>
</gene>
<evidence type="ECO:0000313" key="8">
    <source>
        <dbReference type="EMBL" id="TCJ87296.1"/>
    </source>
</evidence>
<feature type="transmembrane region" description="Helical" evidence="6">
    <location>
        <begin position="449"/>
        <end position="470"/>
    </location>
</feature>
<dbReference type="InterPro" id="IPR052159">
    <property type="entry name" value="Competence_DNA_uptake"/>
</dbReference>
<dbReference type="CDD" id="cd07731">
    <property type="entry name" value="ComA-like_MBL-fold"/>
    <property type="match status" value="1"/>
</dbReference>
<dbReference type="AlphaFoldDB" id="A0A4R1EZF6"/>
<dbReference type="RefSeq" id="WP_131905586.1">
    <property type="nucleotide sequence ID" value="NZ_BAAAFU010000004.1"/>
</dbReference>
<feature type="transmembrane region" description="Helical" evidence="6">
    <location>
        <begin position="509"/>
        <end position="526"/>
    </location>
</feature>
<dbReference type="PANTHER" id="PTHR30619">
    <property type="entry name" value="DNA INTERNALIZATION/COMPETENCE PROTEIN COMEC/REC2"/>
    <property type="match status" value="1"/>
</dbReference>
<dbReference type="PANTHER" id="PTHR30619:SF1">
    <property type="entry name" value="RECOMBINATION PROTEIN 2"/>
    <property type="match status" value="1"/>
</dbReference>
<dbReference type="GO" id="GO:0005886">
    <property type="term" value="C:plasma membrane"/>
    <property type="evidence" value="ECO:0007669"/>
    <property type="project" value="UniProtKB-SubCell"/>
</dbReference>